<dbReference type="InterPro" id="IPR056884">
    <property type="entry name" value="NPHP3-like_N"/>
</dbReference>
<dbReference type="SUPFAM" id="SSF52540">
    <property type="entry name" value="P-loop containing nucleoside triphosphate hydrolases"/>
    <property type="match status" value="1"/>
</dbReference>
<dbReference type="Proteomes" id="UP000807469">
    <property type="component" value="Unassembled WGS sequence"/>
</dbReference>
<accession>A0A9P6CXH3</accession>
<gene>
    <name evidence="3" type="ORF">BDN70DRAFT_883582</name>
</gene>
<keyword evidence="1" id="KW-0677">Repeat</keyword>
<dbReference type="PANTHER" id="PTHR10039">
    <property type="entry name" value="AMELOGENIN"/>
    <property type="match status" value="1"/>
</dbReference>
<dbReference type="AlphaFoldDB" id="A0A9P6CXH3"/>
<dbReference type="Gene3D" id="3.40.50.300">
    <property type="entry name" value="P-loop containing nucleotide triphosphate hydrolases"/>
    <property type="match status" value="1"/>
</dbReference>
<evidence type="ECO:0000313" key="4">
    <source>
        <dbReference type="Proteomes" id="UP000807469"/>
    </source>
</evidence>
<reference evidence="3" key="1">
    <citation type="submission" date="2020-11" db="EMBL/GenBank/DDBJ databases">
        <authorList>
            <consortium name="DOE Joint Genome Institute"/>
            <person name="Ahrendt S."/>
            <person name="Riley R."/>
            <person name="Andreopoulos W."/>
            <person name="Labutti K."/>
            <person name="Pangilinan J."/>
            <person name="Ruiz-Duenas F.J."/>
            <person name="Barrasa J.M."/>
            <person name="Sanchez-Garcia M."/>
            <person name="Camarero S."/>
            <person name="Miyauchi S."/>
            <person name="Serrano A."/>
            <person name="Linde D."/>
            <person name="Babiker R."/>
            <person name="Drula E."/>
            <person name="Ayuso-Fernandez I."/>
            <person name="Pacheco R."/>
            <person name="Padilla G."/>
            <person name="Ferreira P."/>
            <person name="Barriuso J."/>
            <person name="Kellner H."/>
            <person name="Castanera R."/>
            <person name="Alfaro M."/>
            <person name="Ramirez L."/>
            <person name="Pisabarro A.G."/>
            <person name="Kuo A."/>
            <person name="Tritt A."/>
            <person name="Lipzen A."/>
            <person name="He G."/>
            <person name="Yan M."/>
            <person name="Ng V."/>
            <person name="Cullen D."/>
            <person name="Martin F."/>
            <person name="Rosso M.-N."/>
            <person name="Henrissat B."/>
            <person name="Hibbett D."/>
            <person name="Martinez A.T."/>
            <person name="Grigoriev I.V."/>
        </authorList>
    </citation>
    <scope>NUCLEOTIDE SEQUENCE</scope>
    <source>
        <strain evidence="3">CIRM-BRFM 674</strain>
    </source>
</reference>
<keyword evidence="4" id="KW-1185">Reference proteome</keyword>
<feature type="domain" description="Nephrocystin 3-like N-terminal" evidence="2">
    <location>
        <begin position="77"/>
        <end position="240"/>
    </location>
</feature>
<dbReference type="InterPro" id="IPR027417">
    <property type="entry name" value="P-loop_NTPase"/>
</dbReference>
<evidence type="ECO:0000313" key="3">
    <source>
        <dbReference type="EMBL" id="KAF9475583.1"/>
    </source>
</evidence>
<evidence type="ECO:0000259" key="2">
    <source>
        <dbReference type="Pfam" id="PF24883"/>
    </source>
</evidence>
<proteinExistence type="predicted"/>
<dbReference type="EMBL" id="MU155327">
    <property type="protein sequence ID" value="KAF9475583.1"/>
    <property type="molecule type" value="Genomic_DNA"/>
</dbReference>
<name>A0A9P6CXH3_9AGAR</name>
<organism evidence="3 4">
    <name type="scientific">Pholiota conissans</name>
    <dbReference type="NCBI Taxonomy" id="109636"/>
    <lineage>
        <taxon>Eukaryota</taxon>
        <taxon>Fungi</taxon>
        <taxon>Dikarya</taxon>
        <taxon>Basidiomycota</taxon>
        <taxon>Agaricomycotina</taxon>
        <taxon>Agaricomycetes</taxon>
        <taxon>Agaricomycetidae</taxon>
        <taxon>Agaricales</taxon>
        <taxon>Agaricineae</taxon>
        <taxon>Strophariaceae</taxon>
        <taxon>Pholiota</taxon>
    </lineage>
</organism>
<comment type="caution">
    <text evidence="3">The sequence shown here is derived from an EMBL/GenBank/DDBJ whole genome shotgun (WGS) entry which is preliminary data.</text>
</comment>
<dbReference type="OrthoDB" id="538223at2759"/>
<sequence length="724" mass="81755">MPPSNLQILTGASGFTNNGHFTAVGGDMYVYADAGSSQPYGLKLLLDNISPGAFHNAADRGDPPRCHPQTRIGIRKAIMEWINSSSADRKLILWLYGPAGAGKTAILHSIAEQCEEDESLAASFFFGRYAPGRNDLSRFAATLACKLSFCIPGMKKHLIANIEMDPTIFSLSLEVQMRALVVDPIMAVKFDEPRRIFAVIVDGLDECGPDEEARTKLINTLRDTAIKLQHVPLKFLLGSRSELEFRLAFNQEPLSLLMQGISLGVDYQSNADIILYLEGKFAEIMQKHRTLMLGTYFPTPWPAAHDMNRLVQKSSGQFIFPSTVVKFVDSPRRHPVERLNIILGLADAGNETPFAALDVLYTFILSAVDDLPKVLLVLTLLVLSKRFWAVRVVERLLGFEVRRALIDMHSLILVSDDDAFFDGHVVLLHASLHDFLLDRSRSKNFFIDAIQGHIFLSKQWMQAIKSYPDYSDNIVSLGTCISQFVSHSQQASSSAEVQDLLSSFNLRTLLEKVDMVDDVYLIDWSVFLSYTTTQGKFSEFQSQIYDLFADRIACYPSSARPSILALSCCVNVPQLSTYFSILLAMSGDSATELAELDEKLLMIEVRLRSPATLLFFFYKFFKRYYKAVLEESFASLAKTVLRFIWPRPGDVVYQRDTDTASLRHTILHEFPEIFTYLLDNSAKDLDLERLLNERTLPYAELLERDLNQMTIRRESLRYIETRGL</sequence>
<dbReference type="Pfam" id="PF24883">
    <property type="entry name" value="NPHP3_N"/>
    <property type="match status" value="1"/>
</dbReference>
<evidence type="ECO:0000256" key="1">
    <source>
        <dbReference type="ARBA" id="ARBA00022737"/>
    </source>
</evidence>
<protein>
    <recommendedName>
        <fullName evidence="2">Nephrocystin 3-like N-terminal domain-containing protein</fullName>
    </recommendedName>
</protein>